<dbReference type="EMBL" id="CAHIKZ030001001">
    <property type="protein sequence ID" value="CAE1248423.1"/>
    <property type="molecule type" value="Genomic_DNA"/>
</dbReference>
<gene>
    <name evidence="2" type="ORF">SPHA_26207</name>
</gene>
<dbReference type="Proteomes" id="UP000597762">
    <property type="component" value="Unassembled WGS sequence"/>
</dbReference>
<reference evidence="2" key="1">
    <citation type="submission" date="2021-01" db="EMBL/GenBank/DDBJ databases">
        <authorList>
            <person name="Li R."/>
            <person name="Bekaert M."/>
        </authorList>
    </citation>
    <scope>NUCLEOTIDE SEQUENCE</scope>
    <source>
        <strain evidence="2">Farmed</strain>
    </source>
</reference>
<evidence type="ECO:0000313" key="3">
    <source>
        <dbReference type="Proteomes" id="UP000597762"/>
    </source>
</evidence>
<evidence type="ECO:0000313" key="2">
    <source>
        <dbReference type="EMBL" id="CAE1248423.1"/>
    </source>
</evidence>
<name>A0A812BYV1_ACAPH</name>
<keyword evidence="3" id="KW-1185">Reference proteome</keyword>
<comment type="caution">
    <text evidence="2">The sequence shown here is derived from an EMBL/GenBank/DDBJ whole genome shotgun (WGS) entry which is preliminary data.</text>
</comment>
<protein>
    <submittedName>
        <fullName evidence="2">Uncharacterized protein</fullName>
    </submittedName>
</protein>
<sequence>MTLFRPLLLRSWPNTLYSPSPTAVNTILYGFFPPNPLNCVIILLEFRLTTFSQSEDKYYNKRELLSSLCQLENGTNSSTHSLVWGGEEKLGNEYRVRKIFDDYGHGQLNPANSTPPTQPRQLNPKNSTPPTQPRQLNPSNSTPPTQSRHLNPSNSTPPTQPRQLNPANSTLQLNPSNSTPPTQPHQLNPAISTPPTQPLQLNPANSIPPSQPLQLNPANSTPPIQPRQLNPTNSTMLYDLLY</sequence>
<accession>A0A812BYV1</accession>
<feature type="compositionally biased region" description="Polar residues" evidence="1">
    <location>
        <begin position="109"/>
        <end position="234"/>
    </location>
</feature>
<organism evidence="2 3">
    <name type="scientific">Acanthosepion pharaonis</name>
    <name type="common">Pharaoh cuttlefish</name>
    <name type="synonym">Sepia pharaonis</name>
    <dbReference type="NCBI Taxonomy" id="158019"/>
    <lineage>
        <taxon>Eukaryota</taxon>
        <taxon>Metazoa</taxon>
        <taxon>Spiralia</taxon>
        <taxon>Lophotrochozoa</taxon>
        <taxon>Mollusca</taxon>
        <taxon>Cephalopoda</taxon>
        <taxon>Coleoidea</taxon>
        <taxon>Decapodiformes</taxon>
        <taxon>Sepiida</taxon>
        <taxon>Sepiina</taxon>
        <taxon>Sepiidae</taxon>
        <taxon>Acanthosepion</taxon>
    </lineage>
</organism>
<feature type="region of interest" description="Disordered" evidence="1">
    <location>
        <begin position="103"/>
        <end position="234"/>
    </location>
</feature>
<evidence type="ECO:0000256" key="1">
    <source>
        <dbReference type="SAM" id="MobiDB-lite"/>
    </source>
</evidence>
<proteinExistence type="predicted"/>
<dbReference type="AlphaFoldDB" id="A0A812BYV1"/>
<dbReference type="OrthoDB" id="10657634at2759"/>